<proteinExistence type="predicted"/>
<sequence>MKASKESKIHNKRFEDLLQCHSSGNGIGENREKGSHKEICTILEELSEFKAKLVNTHFEILHENILCLVEDYTETGVNRQMTINSKFMDWATTVSWVLRTFVKNNNGSYCTSIKAPKYYPGILPDVTGTELYNILDKKHAPPPYTKKENS</sequence>
<keyword evidence="2" id="KW-1185">Reference proteome</keyword>
<dbReference type="Proteomes" id="UP000000707">
    <property type="component" value="Unassembled WGS sequence"/>
</dbReference>
<accession>G3BC73</accession>
<evidence type="ECO:0000313" key="1">
    <source>
        <dbReference type="EMBL" id="EGV61022.1"/>
    </source>
</evidence>
<name>G3BC73_CANTC</name>
<dbReference type="EMBL" id="GL996528">
    <property type="protein sequence ID" value="EGV61022.1"/>
    <property type="molecule type" value="Genomic_DNA"/>
</dbReference>
<organism evidence="2">
    <name type="scientific">Candida tenuis (strain ATCC 10573 / BCRC 21748 / CBS 615 / JCM 9827 / NBRC 10315 / NRRL Y-1498 / VKM Y-70)</name>
    <name type="common">Yeast</name>
    <name type="synonym">Yamadazyma tenuis</name>
    <dbReference type="NCBI Taxonomy" id="590646"/>
    <lineage>
        <taxon>Eukaryota</taxon>
        <taxon>Fungi</taxon>
        <taxon>Dikarya</taxon>
        <taxon>Ascomycota</taxon>
        <taxon>Saccharomycotina</taxon>
        <taxon>Pichiomycetes</taxon>
        <taxon>Debaryomycetaceae</taxon>
        <taxon>Yamadazyma</taxon>
    </lineage>
</organism>
<reference evidence="1 2" key="1">
    <citation type="journal article" date="2011" name="Proc. Natl. Acad. Sci. U.S.A.">
        <title>Comparative genomics of xylose-fermenting fungi for enhanced biofuel production.</title>
        <authorList>
            <person name="Wohlbach D.J."/>
            <person name="Kuo A."/>
            <person name="Sato T.K."/>
            <person name="Potts K.M."/>
            <person name="Salamov A.A."/>
            <person name="LaButti K.M."/>
            <person name="Sun H."/>
            <person name="Clum A."/>
            <person name="Pangilinan J.L."/>
            <person name="Lindquist E.A."/>
            <person name="Lucas S."/>
            <person name="Lapidus A."/>
            <person name="Jin M."/>
            <person name="Gunawan C."/>
            <person name="Balan V."/>
            <person name="Dale B.E."/>
            <person name="Jeffries T.W."/>
            <person name="Zinkel R."/>
            <person name="Barry K.W."/>
            <person name="Grigoriev I.V."/>
            <person name="Gasch A.P."/>
        </authorList>
    </citation>
    <scope>NUCLEOTIDE SEQUENCE [LARGE SCALE GENOMIC DNA]</scope>
    <source>
        <strain evidence="1">ATCC 10573</strain>
        <strain evidence="2">ATCC 10573 / BCRC 21748 / CBS 615 / JCM 9827 / NBRC 10315 / NRRL Y-1498 / VKM Y-70</strain>
    </source>
</reference>
<dbReference type="EMBL" id="GL996528">
    <property type="protein sequence ID" value="EGV61021.1"/>
    <property type="molecule type" value="Genomic_DNA"/>
</dbReference>
<dbReference type="GeneID" id="18248192"/>
<gene>
    <name evidence="1" type="ORF">CANTEDRAFT_116158</name>
</gene>
<dbReference type="AlphaFoldDB" id="G3BC73"/>
<protein>
    <submittedName>
        <fullName evidence="1">Uncharacterized protein</fullName>
    </submittedName>
</protein>
<dbReference type="HOGENOM" id="CLU_1740277_0_0_1"/>
<dbReference type="RefSeq" id="XP_006690236.1">
    <property type="nucleotide sequence ID" value="XM_006690173.1"/>
</dbReference>
<evidence type="ECO:0000313" key="2">
    <source>
        <dbReference type="Proteomes" id="UP000000707"/>
    </source>
</evidence>
<dbReference type="KEGG" id="cten:18248192"/>